<dbReference type="Proteomes" id="UP000000724">
    <property type="component" value="Contig Pc00c19"/>
</dbReference>
<keyword evidence="3" id="KW-1185">Reference proteome</keyword>
<dbReference type="SUPFAM" id="SSF81383">
    <property type="entry name" value="F-box domain"/>
    <property type="match status" value="1"/>
</dbReference>
<dbReference type="AlphaFoldDB" id="B6HD47"/>
<dbReference type="HOGENOM" id="CLU_600061_0_0_1"/>
<dbReference type="InterPro" id="IPR001810">
    <property type="entry name" value="F-box_dom"/>
</dbReference>
<reference evidence="2 3" key="1">
    <citation type="journal article" date="2008" name="Nat. Biotechnol.">
        <title>Genome sequencing and analysis of the filamentous fungus Penicillium chrysogenum.</title>
        <authorList>
            <person name="van den Berg M.A."/>
            <person name="Albang R."/>
            <person name="Albermann K."/>
            <person name="Badger J.H."/>
            <person name="Daran J.-M."/>
            <person name="Driessen A.J.M."/>
            <person name="Garcia-Estrada C."/>
            <person name="Fedorova N.D."/>
            <person name="Harris D.M."/>
            <person name="Heijne W.H.M."/>
            <person name="Joardar V.S."/>
            <person name="Kiel J.A.K.W."/>
            <person name="Kovalchuk A."/>
            <person name="Martin J.F."/>
            <person name="Nierman W.C."/>
            <person name="Nijland J.G."/>
            <person name="Pronk J.T."/>
            <person name="Roubos J.A."/>
            <person name="van der Klei I.J."/>
            <person name="van Peij N.N.M.E."/>
            <person name="Veenhuis M."/>
            <person name="von Doehren H."/>
            <person name="Wagner C."/>
            <person name="Wortman J.R."/>
            <person name="Bovenberg R.A.L."/>
        </authorList>
    </citation>
    <scope>NUCLEOTIDE SEQUENCE [LARGE SCALE GENOMIC DNA]</scope>
    <source>
        <strain evidence="3">ATCC 28089 / DSM 1075 / NRRL 1951 / Wisconsin 54-1255</strain>
    </source>
</reference>
<evidence type="ECO:0000259" key="1">
    <source>
        <dbReference type="PROSITE" id="PS50181"/>
    </source>
</evidence>
<dbReference type="VEuPathDB" id="FungiDB:PCH_Pc19g00590"/>
<feature type="domain" description="F-box" evidence="1">
    <location>
        <begin position="77"/>
        <end position="123"/>
    </location>
</feature>
<gene>
    <name evidence="2" type="ORF">Pc19g00590</name>
    <name evidence="2" type="ORF">PCH_Pc19g00590</name>
</gene>
<evidence type="ECO:0000313" key="3">
    <source>
        <dbReference type="Proteomes" id="UP000000724"/>
    </source>
</evidence>
<dbReference type="Pfam" id="PF12937">
    <property type="entry name" value="F-box-like"/>
    <property type="match status" value="1"/>
</dbReference>
<accession>B6HD47</accession>
<dbReference type="PROSITE" id="PS50181">
    <property type="entry name" value="FBOX"/>
    <property type="match status" value="1"/>
</dbReference>
<protein>
    <recommendedName>
        <fullName evidence="1">F-box domain-containing protein</fullName>
    </recommendedName>
</protein>
<dbReference type="OrthoDB" id="5311999at2759"/>
<evidence type="ECO:0000313" key="2">
    <source>
        <dbReference type="EMBL" id="CAP79475.1"/>
    </source>
</evidence>
<dbReference type="SMART" id="SM00256">
    <property type="entry name" value="FBOX"/>
    <property type="match status" value="1"/>
</dbReference>
<name>B6HD47_PENRW</name>
<organism evidence="2 3">
    <name type="scientific">Penicillium rubens (strain ATCC 28089 / DSM 1075 / NRRL 1951 / Wisconsin 54-1255)</name>
    <name type="common">Penicillium chrysogenum</name>
    <dbReference type="NCBI Taxonomy" id="500485"/>
    <lineage>
        <taxon>Eukaryota</taxon>
        <taxon>Fungi</taxon>
        <taxon>Dikarya</taxon>
        <taxon>Ascomycota</taxon>
        <taxon>Pezizomycotina</taxon>
        <taxon>Eurotiomycetes</taxon>
        <taxon>Eurotiomycetidae</taxon>
        <taxon>Eurotiales</taxon>
        <taxon>Aspergillaceae</taxon>
        <taxon>Penicillium</taxon>
        <taxon>Penicillium chrysogenum species complex</taxon>
    </lineage>
</organism>
<sequence>MPLLCYPCSFPGPLPSTPSDRSLLLHGADTPLPLLHISTQPLTHYSFASLSLSLSLFLSVCDAPNIYLNNMAGSEALAGLAGLPSEVILNIASFCPYSTVLSLERTCRAFQGLVNDLSLLLQIVETVYHSCRFSNAGIWSSVHLDLWHAKSVCIALEMALRSEGKSAVAIETFLRSRVILAIHSHPLTGAVDLNALQFCLHVARYYKVHHVIPDIAFCLIAATLERGIFENHFCELKGVTPSETDSMVVIAFLVVSLHRDSLEEIKETLLRPRLSLIPFEALLGELPSFLMGLDGTKSFTWRLQSSITPSFLDCEWVGVYLRDWDTLYELNSVQLVKRSGDTPLQVRATINQQPWEIESENYVMTPFGIVVFWQMGASWLWKKEWCDGNFAFARRLPNHEHEPDFIACSIKLTLGQDFWALVNTNGDLEFHKDHFNLEDAHAMTVLNETYSTWPST</sequence>
<dbReference type="CDD" id="cd09917">
    <property type="entry name" value="F-box_SF"/>
    <property type="match status" value="1"/>
</dbReference>
<proteinExistence type="predicted"/>
<dbReference type="EMBL" id="AM920434">
    <property type="protein sequence ID" value="CAP79475.1"/>
    <property type="molecule type" value="Genomic_DNA"/>
</dbReference>
<dbReference type="InterPro" id="IPR036047">
    <property type="entry name" value="F-box-like_dom_sf"/>
</dbReference>